<evidence type="ECO:0000256" key="1">
    <source>
        <dbReference type="SAM" id="Coils"/>
    </source>
</evidence>
<feature type="coiled-coil region" evidence="1">
    <location>
        <begin position="1"/>
        <end position="28"/>
    </location>
</feature>
<proteinExistence type="predicted"/>
<dbReference type="Proteomes" id="UP000218899">
    <property type="component" value="Chromosome"/>
</dbReference>
<dbReference type="KEGG" id="sva:SVA_0932"/>
<gene>
    <name evidence="2" type="ORF">SVA_0932</name>
</gene>
<dbReference type="AlphaFoldDB" id="A0A1B4VB36"/>
<protein>
    <submittedName>
        <fullName evidence="2">Uncharacterized protein</fullName>
    </submittedName>
</protein>
<name>A0A1B4VB36_9GAMM</name>
<organism evidence="2 3">
    <name type="scientific">Sulfurifustis variabilis</name>
    <dbReference type="NCBI Taxonomy" id="1675686"/>
    <lineage>
        <taxon>Bacteria</taxon>
        <taxon>Pseudomonadati</taxon>
        <taxon>Pseudomonadota</taxon>
        <taxon>Gammaproteobacteria</taxon>
        <taxon>Acidiferrobacterales</taxon>
        <taxon>Acidiferrobacteraceae</taxon>
        <taxon>Sulfurifustis</taxon>
    </lineage>
</organism>
<accession>A0A1B4VB36</accession>
<keyword evidence="1" id="KW-0175">Coiled coil</keyword>
<sequence>MMKAIKTAKAAEARAKKLGEEVMQALAEAKAEAEAARVIVEYPTGRYECKRCRQPVLFTEPTRELPVCDSCGSREYTGHEPRITRIQPPPPKKFPAGMYECAGCGTRVALATDTDTLSACDLCGAEKLRLLT</sequence>
<keyword evidence="3" id="KW-1185">Reference proteome</keyword>
<evidence type="ECO:0000313" key="2">
    <source>
        <dbReference type="EMBL" id="BAU47511.1"/>
    </source>
</evidence>
<dbReference type="EMBL" id="AP014936">
    <property type="protein sequence ID" value="BAU47511.1"/>
    <property type="molecule type" value="Genomic_DNA"/>
</dbReference>
<reference evidence="2 3" key="1">
    <citation type="submission" date="2015-08" db="EMBL/GenBank/DDBJ databases">
        <title>Complete genome sequence of Sulfurifustis variabilis.</title>
        <authorList>
            <person name="Miura A."/>
            <person name="Kojima H."/>
            <person name="Fukui M."/>
        </authorList>
    </citation>
    <scope>NUCLEOTIDE SEQUENCE [LARGE SCALE GENOMIC DNA]</scope>
    <source>
        <strain evidence="3">skN76</strain>
    </source>
</reference>
<evidence type="ECO:0000313" key="3">
    <source>
        <dbReference type="Proteomes" id="UP000218899"/>
    </source>
</evidence>